<comment type="similarity">
    <text evidence="2">Belongs to the CFAP97 family.</text>
</comment>
<proteinExistence type="inferred from homology"/>
<evidence type="ECO:0000256" key="2">
    <source>
        <dbReference type="ARBA" id="ARBA00008315"/>
    </source>
</evidence>
<dbReference type="EMBL" id="CALNXJ010000023">
    <property type="protein sequence ID" value="CAH3128689.1"/>
    <property type="molecule type" value="Genomic_DNA"/>
</dbReference>
<name>A0AAU9WWJ5_9CNID</name>
<evidence type="ECO:0000256" key="6">
    <source>
        <dbReference type="ARBA" id="ARBA00023302"/>
    </source>
</evidence>
<keyword evidence="4 7" id="KW-0106">Calcium</keyword>
<dbReference type="Gene3D" id="1.10.220.10">
    <property type="entry name" value="Annexin"/>
    <property type="match status" value="14"/>
</dbReference>
<evidence type="ECO:0000256" key="1">
    <source>
        <dbReference type="ARBA" id="ARBA00007831"/>
    </source>
</evidence>
<evidence type="ECO:0000256" key="3">
    <source>
        <dbReference type="ARBA" id="ARBA00022737"/>
    </source>
</evidence>
<dbReference type="GO" id="GO:0012506">
    <property type="term" value="C:vesicle membrane"/>
    <property type="evidence" value="ECO:0007669"/>
    <property type="project" value="TreeGrafter"/>
</dbReference>
<dbReference type="FunFam" id="1.10.220.10:FF:000002">
    <property type="entry name" value="Annexin"/>
    <property type="match status" value="4"/>
</dbReference>
<feature type="region of interest" description="Disordered" evidence="8">
    <location>
        <begin position="1276"/>
        <end position="1370"/>
    </location>
</feature>
<keyword evidence="3 7" id="KW-0677">Repeat</keyword>
<feature type="compositionally biased region" description="Basic and acidic residues" evidence="8">
    <location>
        <begin position="245"/>
        <end position="256"/>
    </location>
</feature>
<evidence type="ECO:0000313" key="9">
    <source>
        <dbReference type="EMBL" id="CAH3128689.1"/>
    </source>
</evidence>
<accession>A0AAU9WWJ5</accession>
<dbReference type="PROSITE" id="PS00223">
    <property type="entry name" value="ANNEXIN_1"/>
    <property type="match status" value="8"/>
</dbReference>
<dbReference type="PANTHER" id="PTHR10502:SF233">
    <property type="entry name" value="ANNEXIN B9"/>
    <property type="match status" value="1"/>
</dbReference>
<sequence length="1673" mass="189235">MEDVYSDAVYFKINSLQPNTGNDVTTFIQKWRISPVQAMSTGFRSNPVDRRFRRRQTEDYYQRLQNVKPYLEISPPKEYQHLQLSVKKLQMQQERQAAIDRQNEVILNQLMKIKQSPARVDNWNKDWRPTHDRLRSFRERKQRKIKLENEKQQERLKNIQPYYDIEKWEKDFKKHQYYLTLLDGGTKDYEEIEDEDEEYDSDEEEEKERLPPVDSPDGEKGEKNVKKKNEEQVKLPPIQNKKKGKDGGGKKKEDYPEHVVIMDAEDINKAIEENDKEKILQILGRVSEKKKMDKLKQKYKELYDKDLMEEVKPKLDEGLQETLDCLGSGADEDARKLYEAMKGLGTDEDILIEILCTRTNAQLKEIRAAYSKNYEHSLEEDLKGDTSGDLETLLMELSKGQRDESTEVDNKMAKKDAKEIYEAGTASWGTDEGKFIRIFTLRSRPQLGATFPEYKKLTSKDIAESIDNEMDGDLQKAFLTLVKCIRDPTGFHSDKLHDALQDGDTKTVARIILGKNKAQLDDLVAAYKKAHKAELADEIGKKCSGDLRTLLLGKLGKGAENKKQQKPVKQDKAKKEAVKEKPKVKPTAVQDKKTDKNTRPVAKQDAAKDKPKGAASQNDKKTDKNADKNNENKEASLEKDLDELKKAIDAGDKDKVVDIIAKHSDEKSKLQQLKDKFKEKHDQDLLEAVKPVLEEEQLQDAADSLLMENDSYDAKIMYHAMKGLGTDEDVLIEILCSRSNAELAKIREQYTSIYGQSLEKDIKGDTSGNFEDLLVELSKGKRDESSKVDKSLAQKDAEAIMQASFLGTDEDKFVQVFTQRSFPHLKVVFQEYKKLTNQEMDVCIEEEMSQDLEKGFLALVKYTRDPSAFYANKIQKSLKEGETDTPGRIILTSSTAELADIMGRYKKLSGNDLSKDAEGKFSGNMKKLILPKLKKAGQEQKEKEKASNNSKKKKETADVVQVGGGGRKPTVNRKPSQQKKTHQDDKQEYADLRAAIDANDKKKIKEIVCRNLKDKEQAKKLVEDYNARYGKELFEALDEKIDEDLLEALAAMSLNKAQHDARTLHLAMKGLFTKEIVLIEVFSTRTNAEIAAIRQAYKKKYRKELEQVIKDDTSGDFETLLVELSKGQRDEGTDVSDDLAHKDAESLLEAGIKKWGTDEETFITIFTTRSFPQLKLMLPEYKKWAKCEIEDTIDSEMSGDLRDGLQTLVKCIRDQNQFLADKLQVALQGKSTATVARIVLGEGAIAEVEKAYNQTYKPKLAAEIDAKCSNELKKLLLPNLKDTGPDKEPKKNGKPSGEKPPESKPTTDKKPEVESKPEQTAADQNMETAEKPRESGKGSGEQEGEKKEERPKLNIEKAENHGTLKPADNFNAAEDAETLKKAMKGFGSDEDAIMAVLAARTNHQRQEIAAKYQQEHDKNLVDDLKSELGGKFEDAIVALMSTPQLYDANSLHDAMSGLGTDEAVLIEILCSRSSEEIQAIKSTFKEVHGKDLAEEIKSETSGDLQSTLTKLVEGKRSTSEKVDEDLAYEDATKLLEAGEDKWGTHESVFVKILTTRSTTQLQATFEAYKHVAKCDIMDSVNSELTGDFHDTVEAIVRCIRNPPLFFAETLEKAISGIGSDSKTVTRVVVTRSEVDLAEVKTEYQKKTGQTLRTAIENELKGDLEKLLLQIVGD</sequence>
<evidence type="ECO:0000256" key="8">
    <source>
        <dbReference type="SAM" id="MobiDB-lite"/>
    </source>
</evidence>
<dbReference type="GO" id="GO:0005737">
    <property type="term" value="C:cytoplasm"/>
    <property type="evidence" value="ECO:0007669"/>
    <property type="project" value="TreeGrafter"/>
</dbReference>
<organism evidence="9 10">
    <name type="scientific">Pocillopora meandrina</name>
    <dbReference type="NCBI Taxonomy" id="46732"/>
    <lineage>
        <taxon>Eukaryota</taxon>
        <taxon>Metazoa</taxon>
        <taxon>Cnidaria</taxon>
        <taxon>Anthozoa</taxon>
        <taxon>Hexacorallia</taxon>
        <taxon>Scleractinia</taxon>
        <taxon>Astrocoeniina</taxon>
        <taxon>Pocilloporidae</taxon>
        <taxon>Pocillopora</taxon>
    </lineage>
</organism>
<dbReference type="SMART" id="SM00335">
    <property type="entry name" value="ANX"/>
    <property type="match status" value="12"/>
</dbReference>
<dbReference type="FunFam" id="1.10.220.10:FF:000003">
    <property type="entry name" value="Annexin"/>
    <property type="match status" value="4"/>
</dbReference>
<dbReference type="SUPFAM" id="SSF47874">
    <property type="entry name" value="Annexin"/>
    <property type="match status" value="4"/>
</dbReference>
<dbReference type="FunFam" id="1.10.220.10:FF:000001">
    <property type="entry name" value="Annexin"/>
    <property type="match status" value="1"/>
</dbReference>
<keyword evidence="10" id="KW-1185">Reference proteome</keyword>
<evidence type="ECO:0000256" key="4">
    <source>
        <dbReference type="ARBA" id="ARBA00022837"/>
    </source>
</evidence>
<feature type="region of interest" description="Disordered" evidence="8">
    <location>
        <begin position="189"/>
        <end position="256"/>
    </location>
</feature>
<dbReference type="GO" id="GO:0005634">
    <property type="term" value="C:nucleus"/>
    <property type="evidence" value="ECO:0007669"/>
    <property type="project" value="TreeGrafter"/>
</dbReference>
<dbReference type="PRINTS" id="PR00196">
    <property type="entry name" value="ANNEXIN"/>
</dbReference>
<keyword evidence="6 7" id="KW-0111">Calcium/phospholipid-binding</keyword>
<gene>
    <name evidence="9" type="ORF">PMEA_00013064</name>
</gene>
<dbReference type="PROSITE" id="PS51897">
    <property type="entry name" value="ANNEXIN_2"/>
    <property type="match status" value="10"/>
</dbReference>
<evidence type="ECO:0000313" key="10">
    <source>
        <dbReference type="Proteomes" id="UP001159428"/>
    </source>
</evidence>
<dbReference type="PANTHER" id="PTHR10502">
    <property type="entry name" value="ANNEXIN"/>
    <property type="match status" value="1"/>
</dbReference>
<reference evidence="9 10" key="1">
    <citation type="submission" date="2022-05" db="EMBL/GenBank/DDBJ databases">
        <authorList>
            <consortium name="Genoscope - CEA"/>
            <person name="William W."/>
        </authorList>
    </citation>
    <scope>NUCLEOTIDE SEQUENCE [LARGE SCALE GENOMIC DNA]</scope>
</reference>
<feature type="compositionally biased region" description="Acidic residues" evidence="8">
    <location>
        <begin position="190"/>
        <end position="206"/>
    </location>
</feature>
<comment type="similarity">
    <text evidence="1 7">Belongs to the annexin family.</text>
</comment>
<dbReference type="Pfam" id="PF13879">
    <property type="entry name" value="Hmw_CFAP97"/>
    <property type="match status" value="1"/>
</dbReference>
<keyword evidence="5 7" id="KW-0041">Annexin</keyword>
<dbReference type="GO" id="GO:0005886">
    <property type="term" value="C:plasma membrane"/>
    <property type="evidence" value="ECO:0007669"/>
    <property type="project" value="TreeGrafter"/>
</dbReference>
<dbReference type="FunFam" id="1.10.220.10:FF:000004">
    <property type="entry name" value="Annexin"/>
    <property type="match status" value="1"/>
</dbReference>
<protein>
    <recommendedName>
        <fullName evidence="7">Annexin</fullName>
    </recommendedName>
</protein>
<feature type="compositionally biased region" description="Basic and acidic residues" evidence="8">
    <location>
        <begin position="1343"/>
        <end position="1362"/>
    </location>
</feature>
<evidence type="ECO:0000256" key="5">
    <source>
        <dbReference type="ARBA" id="ARBA00023216"/>
    </source>
</evidence>
<dbReference type="Pfam" id="PF00191">
    <property type="entry name" value="Annexin"/>
    <property type="match status" value="12"/>
</dbReference>
<feature type="compositionally biased region" description="Basic and acidic residues" evidence="8">
    <location>
        <begin position="605"/>
        <end position="638"/>
    </location>
</feature>
<feature type="compositionally biased region" description="Basic and acidic residues" evidence="8">
    <location>
        <begin position="936"/>
        <end position="946"/>
    </location>
</feature>
<dbReference type="GO" id="GO:0005509">
    <property type="term" value="F:calcium ion binding"/>
    <property type="evidence" value="ECO:0007669"/>
    <property type="project" value="InterPro"/>
</dbReference>
<dbReference type="Proteomes" id="UP001159428">
    <property type="component" value="Unassembled WGS sequence"/>
</dbReference>
<feature type="region of interest" description="Disordered" evidence="8">
    <location>
        <begin position="935"/>
        <end position="988"/>
    </location>
</feature>
<feature type="region of interest" description="Disordered" evidence="8">
    <location>
        <begin position="558"/>
        <end position="638"/>
    </location>
</feature>
<feature type="compositionally biased region" description="Basic and acidic residues" evidence="8">
    <location>
        <begin position="1283"/>
        <end position="1317"/>
    </location>
</feature>
<dbReference type="InterPro" id="IPR029488">
    <property type="entry name" value="Hmw/CFAP97"/>
</dbReference>
<feature type="compositionally biased region" description="Basic and acidic residues" evidence="8">
    <location>
        <begin position="207"/>
        <end position="233"/>
    </location>
</feature>
<dbReference type="GO" id="GO:0032509">
    <property type="term" value="P:endosome transport via multivesicular body sorting pathway"/>
    <property type="evidence" value="ECO:0007669"/>
    <property type="project" value="TreeGrafter"/>
</dbReference>
<evidence type="ECO:0000256" key="7">
    <source>
        <dbReference type="RuleBase" id="RU003540"/>
    </source>
</evidence>
<dbReference type="InterPro" id="IPR001464">
    <property type="entry name" value="Annexin"/>
</dbReference>
<dbReference type="GO" id="GO:0005544">
    <property type="term" value="F:calcium-dependent phospholipid binding"/>
    <property type="evidence" value="ECO:0007669"/>
    <property type="project" value="UniProtKB-KW"/>
</dbReference>
<dbReference type="GO" id="GO:0001786">
    <property type="term" value="F:phosphatidylserine binding"/>
    <property type="evidence" value="ECO:0007669"/>
    <property type="project" value="TreeGrafter"/>
</dbReference>
<comment type="domain">
    <text evidence="7">A pair of annexin repeats may form one binding site for calcium and phospholipid.</text>
</comment>
<dbReference type="InterPro" id="IPR018252">
    <property type="entry name" value="Annexin_repeat_CS"/>
</dbReference>
<dbReference type="InterPro" id="IPR018502">
    <property type="entry name" value="Annexin_repeat"/>
</dbReference>
<comment type="caution">
    <text evidence="9">The sequence shown here is derived from an EMBL/GenBank/DDBJ whole genome shotgun (WGS) entry which is preliminary data.</text>
</comment>
<dbReference type="InterPro" id="IPR037104">
    <property type="entry name" value="Annexin_sf"/>
</dbReference>
<feature type="compositionally biased region" description="Basic and acidic residues" evidence="8">
    <location>
        <begin position="558"/>
        <end position="583"/>
    </location>
</feature>